<dbReference type="Pfam" id="PF00440">
    <property type="entry name" value="TetR_N"/>
    <property type="match status" value="1"/>
</dbReference>
<dbReference type="InterPro" id="IPR001647">
    <property type="entry name" value="HTH_TetR"/>
</dbReference>
<keyword evidence="8" id="KW-1185">Reference proteome</keyword>
<evidence type="ECO:0000256" key="3">
    <source>
        <dbReference type="ARBA" id="ARBA00023125"/>
    </source>
</evidence>
<proteinExistence type="predicted"/>
<dbReference type="SUPFAM" id="SSF48498">
    <property type="entry name" value="Tetracyclin repressor-like, C-terminal domain"/>
    <property type="match status" value="1"/>
</dbReference>
<accession>A0ABW0ZYU6</accession>
<dbReference type="EMBL" id="JBHSON010000032">
    <property type="protein sequence ID" value="MFC5748474.1"/>
    <property type="molecule type" value="Genomic_DNA"/>
</dbReference>
<name>A0ABW0ZYU6_9ACTN</name>
<dbReference type="Gene3D" id="1.10.10.60">
    <property type="entry name" value="Homeodomain-like"/>
    <property type="match status" value="1"/>
</dbReference>
<gene>
    <name evidence="7" type="ORF">ACFPZN_22895</name>
</gene>
<comment type="caution">
    <text evidence="7">The sequence shown here is derived from an EMBL/GenBank/DDBJ whole genome shotgun (WGS) entry which is preliminary data.</text>
</comment>
<dbReference type="InterPro" id="IPR036271">
    <property type="entry name" value="Tet_transcr_reg_TetR-rel_C_sf"/>
</dbReference>
<evidence type="ECO:0000256" key="5">
    <source>
        <dbReference type="PROSITE-ProRule" id="PRU00335"/>
    </source>
</evidence>
<evidence type="ECO:0000313" key="7">
    <source>
        <dbReference type="EMBL" id="MFC5748474.1"/>
    </source>
</evidence>
<organism evidence="7 8">
    <name type="scientific">Actinomadura rugatobispora</name>
    <dbReference type="NCBI Taxonomy" id="1994"/>
    <lineage>
        <taxon>Bacteria</taxon>
        <taxon>Bacillati</taxon>
        <taxon>Actinomycetota</taxon>
        <taxon>Actinomycetes</taxon>
        <taxon>Streptosporangiales</taxon>
        <taxon>Thermomonosporaceae</taxon>
        <taxon>Actinomadura</taxon>
    </lineage>
</organism>
<dbReference type="InterPro" id="IPR009057">
    <property type="entry name" value="Homeodomain-like_sf"/>
</dbReference>
<dbReference type="PRINTS" id="PR00455">
    <property type="entry name" value="HTHTETR"/>
</dbReference>
<dbReference type="Gene3D" id="1.10.357.10">
    <property type="entry name" value="Tetracycline Repressor, domain 2"/>
    <property type="match status" value="1"/>
</dbReference>
<dbReference type="InterPro" id="IPR050109">
    <property type="entry name" value="HTH-type_TetR-like_transc_reg"/>
</dbReference>
<evidence type="ECO:0000259" key="6">
    <source>
        <dbReference type="PROSITE" id="PS50977"/>
    </source>
</evidence>
<dbReference type="SUPFAM" id="SSF46689">
    <property type="entry name" value="Homeodomain-like"/>
    <property type="match status" value="1"/>
</dbReference>
<sequence>MVNRRRAPRTDTAPPFRADDGRWQELLEISARIFARKGYRSTTLQDIADEFGVLKGSLYHYIRSKDDLLFEVIKSVFGDGLQNLRTLAEADLDPVERLREAVRGHVLHLVDNLDETTVLLHEFDQLSDARQTKLAIREYQTIFAHLIAEAKSDPRVKPDIDPELTALAVLGTANWIYRWFRPDGRHTAVEIADFYAEFLVDGMLVCNEHPPPAAHGVRR</sequence>
<dbReference type="Proteomes" id="UP001596074">
    <property type="component" value="Unassembled WGS sequence"/>
</dbReference>
<dbReference type="RefSeq" id="WP_378284140.1">
    <property type="nucleotide sequence ID" value="NZ_JBHSON010000032.1"/>
</dbReference>
<evidence type="ECO:0000256" key="4">
    <source>
        <dbReference type="ARBA" id="ARBA00023163"/>
    </source>
</evidence>
<evidence type="ECO:0000256" key="2">
    <source>
        <dbReference type="ARBA" id="ARBA00023015"/>
    </source>
</evidence>
<evidence type="ECO:0000313" key="8">
    <source>
        <dbReference type="Proteomes" id="UP001596074"/>
    </source>
</evidence>
<protein>
    <submittedName>
        <fullName evidence="7">TetR/AcrR family transcriptional regulator</fullName>
    </submittedName>
</protein>
<feature type="DNA-binding region" description="H-T-H motif" evidence="5">
    <location>
        <begin position="43"/>
        <end position="62"/>
    </location>
</feature>
<dbReference type="PROSITE" id="PS50977">
    <property type="entry name" value="HTH_TETR_2"/>
    <property type="match status" value="1"/>
</dbReference>
<reference evidence="8" key="1">
    <citation type="journal article" date="2019" name="Int. J. Syst. Evol. Microbiol.">
        <title>The Global Catalogue of Microorganisms (GCM) 10K type strain sequencing project: providing services to taxonomists for standard genome sequencing and annotation.</title>
        <authorList>
            <consortium name="The Broad Institute Genomics Platform"/>
            <consortium name="The Broad Institute Genome Sequencing Center for Infectious Disease"/>
            <person name="Wu L."/>
            <person name="Ma J."/>
        </authorList>
    </citation>
    <scope>NUCLEOTIDE SEQUENCE [LARGE SCALE GENOMIC DNA]</scope>
    <source>
        <strain evidence="8">KCTC 42087</strain>
    </source>
</reference>
<dbReference type="PANTHER" id="PTHR30055:SF175">
    <property type="entry name" value="HTH-TYPE TRANSCRIPTIONAL REPRESSOR KSTR2"/>
    <property type="match status" value="1"/>
</dbReference>
<evidence type="ECO:0000256" key="1">
    <source>
        <dbReference type="ARBA" id="ARBA00022491"/>
    </source>
</evidence>
<keyword evidence="4" id="KW-0804">Transcription</keyword>
<dbReference type="InterPro" id="IPR041490">
    <property type="entry name" value="KstR2_TetR_C"/>
</dbReference>
<keyword evidence="3 5" id="KW-0238">DNA-binding</keyword>
<dbReference type="PANTHER" id="PTHR30055">
    <property type="entry name" value="HTH-TYPE TRANSCRIPTIONAL REGULATOR RUTR"/>
    <property type="match status" value="1"/>
</dbReference>
<dbReference type="Pfam" id="PF17932">
    <property type="entry name" value="TetR_C_24"/>
    <property type="match status" value="1"/>
</dbReference>
<keyword evidence="2" id="KW-0805">Transcription regulation</keyword>
<keyword evidence="1" id="KW-0678">Repressor</keyword>
<feature type="domain" description="HTH tetR-type" evidence="6">
    <location>
        <begin position="20"/>
        <end position="80"/>
    </location>
</feature>